<feature type="compositionally biased region" description="Basic and acidic residues" evidence="1">
    <location>
        <begin position="56"/>
        <end position="71"/>
    </location>
</feature>
<sequence length="106" mass="11910">MTKRVGLARKTKLFMSGKYVGFSTVDKTHPAHYPDMLVGYARNSTISQNCAPRAGEAPDRGSGADHRRYPDDGRHLLSWDRRWAEQARDPNGAWSVVQVQRVLDVA</sequence>
<reference evidence="2 3" key="1">
    <citation type="submission" date="2019-09" db="EMBL/GenBank/DDBJ databases">
        <title>YIM 48816 draft genome.</title>
        <authorList>
            <person name="Jiang L."/>
        </authorList>
    </citation>
    <scope>NUCLEOTIDE SEQUENCE [LARGE SCALE GENOMIC DNA]</scope>
    <source>
        <strain evidence="2 3">YIM 48816</strain>
    </source>
</reference>
<organism evidence="2 3">
    <name type="scientific">Methylobacterium soli</name>
    <dbReference type="NCBI Taxonomy" id="553447"/>
    <lineage>
        <taxon>Bacteria</taxon>
        <taxon>Pseudomonadati</taxon>
        <taxon>Pseudomonadota</taxon>
        <taxon>Alphaproteobacteria</taxon>
        <taxon>Hyphomicrobiales</taxon>
        <taxon>Methylobacteriaceae</taxon>
        <taxon>Methylobacterium</taxon>
    </lineage>
</organism>
<keyword evidence="3" id="KW-1185">Reference proteome</keyword>
<evidence type="ECO:0000313" key="2">
    <source>
        <dbReference type="EMBL" id="KAB1072367.1"/>
    </source>
</evidence>
<gene>
    <name evidence="2" type="ORF">F6X53_28165</name>
</gene>
<dbReference type="EMBL" id="VZZK01000049">
    <property type="protein sequence ID" value="KAB1072367.1"/>
    <property type="molecule type" value="Genomic_DNA"/>
</dbReference>
<proteinExistence type="predicted"/>
<dbReference type="AlphaFoldDB" id="A0A6L3SQV9"/>
<protein>
    <submittedName>
        <fullName evidence="2">Uncharacterized protein</fullName>
    </submittedName>
</protein>
<dbReference type="RefSeq" id="WP_151004641.1">
    <property type="nucleotide sequence ID" value="NZ_BPQY01000774.1"/>
</dbReference>
<name>A0A6L3SQV9_9HYPH</name>
<accession>A0A6L3SQV9</accession>
<evidence type="ECO:0000313" key="3">
    <source>
        <dbReference type="Proteomes" id="UP000474159"/>
    </source>
</evidence>
<feature type="region of interest" description="Disordered" evidence="1">
    <location>
        <begin position="49"/>
        <end position="71"/>
    </location>
</feature>
<comment type="caution">
    <text evidence="2">The sequence shown here is derived from an EMBL/GenBank/DDBJ whole genome shotgun (WGS) entry which is preliminary data.</text>
</comment>
<dbReference type="Proteomes" id="UP000474159">
    <property type="component" value="Unassembled WGS sequence"/>
</dbReference>
<evidence type="ECO:0000256" key="1">
    <source>
        <dbReference type="SAM" id="MobiDB-lite"/>
    </source>
</evidence>